<evidence type="ECO:0000256" key="5">
    <source>
        <dbReference type="ARBA" id="ARBA00022857"/>
    </source>
</evidence>
<sequence>MKDIVTSTDIQNQIIEAFEFRHAAKVFDPERKINESEFGTILDAARLSPSSFGLEPWQLLVVQDPNKRELLRPFTWGASGEMNGTEGQLRTASHFGIFLSHTGATMSHKSDYPRQHAVEVKKFPAEFLDGFHAAYSKFRTDDFKIESERETTDWAARQAYIALGNVMTVAAMMGIDTCPIEGFDADQTSAVLEEHFGIDPRLYRPAVMVAFGYRAGPPMFPKTRRDMDEIVSWF</sequence>
<reference evidence="8 9" key="1">
    <citation type="submission" date="2019-12" db="EMBL/GenBank/DDBJ databases">
        <authorList>
            <person name="Zhang Y.-J."/>
        </authorList>
    </citation>
    <scope>NUCLEOTIDE SEQUENCE [LARGE SCALE GENOMIC DNA]</scope>
    <source>
        <strain evidence="8 9">H18S-6</strain>
    </source>
</reference>
<comment type="cofactor">
    <cofactor evidence="1">
        <name>FMN</name>
        <dbReference type="ChEBI" id="CHEBI:58210"/>
    </cofactor>
</comment>
<evidence type="ECO:0000256" key="4">
    <source>
        <dbReference type="ARBA" id="ARBA00022643"/>
    </source>
</evidence>
<dbReference type="InterPro" id="IPR029479">
    <property type="entry name" value="Nitroreductase"/>
</dbReference>
<keyword evidence="6" id="KW-0560">Oxidoreductase</keyword>
<evidence type="ECO:0000313" key="9">
    <source>
        <dbReference type="Proteomes" id="UP000441586"/>
    </source>
</evidence>
<dbReference type="RefSeq" id="WP_158976552.1">
    <property type="nucleotide sequence ID" value="NZ_WSFO01000001.1"/>
</dbReference>
<dbReference type="InterPro" id="IPR000415">
    <property type="entry name" value="Nitroreductase-like"/>
</dbReference>
<dbReference type="SUPFAM" id="SSF55469">
    <property type="entry name" value="FMN-dependent nitroreductase-like"/>
    <property type="match status" value="1"/>
</dbReference>
<dbReference type="PANTHER" id="PTHR43673">
    <property type="entry name" value="NAD(P)H NITROREDUCTASE YDGI-RELATED"/>
    <property type="match status" value="1"/>
</dbReference>
<evidence type="ECO:0000256" key="3">
    <source>
        <dbReference type="ARBA" id="ARBA00022630"/>
    </source>
</evidence>
<keyword evidence="4" id="KW-0288">FMN</keyword>
<evidence type="ECO:0000259" key="7">
    <source>
        <dbReference type="Pfam" id="PF00881"/>
    </source>
</evidence>
<organism evidence="8 9">
    <name type="scientific">Parasedimentitalea maritima</name>
    <dbReference type="NCBI Taxonomy" id="2578117"/>
    <lineage>
        <taxon>Bacteria</taxon>
        <taxon>Pseudomonadati</taxon>
        <taxon>Pseudomonadota</taxon>
        <taxon>Alphaproteobacteria</taxon>
        <taxon>Rhodobacterales</taxon>
        <taxon>Paracoccaceae</taxon>
        <taxon>Parasedimentitalea</taxon>
    </lineage>
</organism>
<proteinExistence type="inferred from homology"/>
<dbReference type="AlphaFoldDB" id="A0A6A4RLC4"/>
<dbReference type="Pfam" id="PF00881">
    <property type="entry name" value="Nitroreductase"/>
    <property type="match status" value="1"/>
</dbReference>
<evidence type="ECO:0000256" key="6">
    <source>
        <dbReference type="ARBA" id="ARBA00023002"/>
    </source>
</evidence>
<dbReference type="Gene3D" id="3.40.109.10">
    <property type="entry name" value="NADH Oxidase"/>
    <property type="match status" value="1"/>
</dbReference>
<evidence type="ECO:0000256" key="2">
    <source>
        <dbReference type="ARBA" id="ARBA00007118"/>
    </source>
</evidence>
<protein>
    <submittedName>
        <fullName evidence="8">NAD(P)H-dependent oxidoreductase</fullName>
    </submittedName>
</protein>
<accession>A0A6A4RLC4</accession>
<dbReference type="CDD" id="cd02149">
    <property type="entry name" value="NfsB-like"/>
    <property type="match status" value="1"/>
</dbReference>
<comment type="similarity">
    <text evidence="2">Belongs to the nitroreductase family.</text>
</comment>
<keyword evidence="5" id="KW-0521">NADP</keyword>
<dbReference type="InterPro" id="IPR033878">
    <property type="entry name" value="NfsB-like"/>
</dbReference>
<evidence type="ECO:0000313" key="8">
    <source>
        <dbReference type="EMBL" id="KAE9632518.1"/>
    </source>
</evidence>
<gene>
    <name evidence="8" type="ORF">GP644_01720</name>
</gene>
<feature type="domain" description="Nitroreductase" evidence="7">
    <location>
        <begin position="20"/>
        <end position="213"/>
    </location>
</feature>
<evidence type="ECO:0000256" key="1">
    <source>
        <dbReference type="ARBA" id="ARBA00001917"/>
    </source>
</evidence>
<dbReference type="PANTHER" id="PTHR43673:SF2">
    <property type="entry name" value="NITROREDUCTASE"/>
    <property type="match status" value="1"/>
</dbReference>
<dbReference type="EMBL" id="WSFO01000001">
    <property type="protein sequence ID" value="KAE9632518.1"/>
    <property type="molecule type" value="Genomic_DNA"/>
</dbReference>
<dbReference type="GO" id="GO:0016491">
    <property type="term" value="F:oxidoreductase activity"/>
    <property type="evidence" value="ECO:0007669"/>
    <property type="project" value="UniProtKB-KW"/>
</dbReference>
<keyword evidence="3" id="KW-0285">Flavoprotein</keyword>
<name>A0A6A4RLC4_9RHOB</name>
<dbReference type="Proteomes" id="UP000441586">
    <property type="component" value="Unassembled WGS sequence"/>
</dbReference>
<comment type="caution">
    <text evidence="8">The sequence shown here is derived from an EMBL/GenBank/DDBJ whole genome shotgun (WGS) entry which is preliminary data.</text>
</comment>